<dbReference type="InterPro" id="IPR031526">
    <property type="entry name" value="DUF4698"/>
</dbReference>
<reference evidence="2" key="1">
    <citation type="journal article" date="2023" name="Mol. Biol. Evol.">
        <title>Third-Generation Sequencing Reveals the Adaptive Role of the Epigenome in Three Deep-Sea Polychaetes.</title>
        <authorList>
            <person name="Perez M."/>
            <person name="Aroh O."/>
            <person name="Sun Y."/>
            <person name="Lan Y."/>
            <person name="Juniper S.K."/>
            <person name="Young C.R."/>
            <person name="Angers B."/>
            <person name="Qian P.Y."/>
        </authorList>
    </citation>
    <scope>NUCLEOTIDE SEQUENCE</scope>
    <source>
        <strain evidence="2">P08H-3</strain>
    </source>
</reference>
<feature type="compositionally biased region" description="Basic residues" evidence="1">
    <location>
        <begin position="130"/>
        <end position="143"/>
    </location>
</feature>
<feature type="region of interest" description="Disordered" evidence="1">
    <location>
        <begin position="466"/>
        <end position="495"/>
    </location>
</feature>
<feature type="compositionally biased region" description="Low complexity" evidence="1">
    <location>
        <begin position="414"/>
        <end position="441"/>
    </location>
</feature>
<dbReference type="EMBL" id="JAODUP010000139">
    <property type="protein sequence ID" value="KAK2160139.1"/>
    <property type="molecule type" value="Genomic_DNA"/>
</dbReference>
<feature type="compositionally biased region" description="Basic and acidic residues" evidence="1">
    <location>
        <begin position="479"/>
        <end position="495"/>
    </location>
</feature>
<name>A0AAD9JW76_9ANNE</name>
<sequence length="841" mass="96050">MAIVLEWWISADMLEAPVNPRQFVRSVALPIPPQRGIKIQARSEEVYNPTIPTRDEVRRINYARRQAQLTQQGFKSLIYKPYQGIGDPFYLDQKKLILHALGQWQEGEDLDESSSDNSSGDENEIQIGQKKTKMMNRSFVKRKIRKDQNTLSKEVSHGRDLIRGVKLGRGLFQLLQQENEQRTEAKQRELQRKRENMWNEWQPPKSDDDSGSDLSEDDDLHKEVDLRRFMVESSVFETAEEDHFETGPSTTFLTQPPETKVAETRSVVFRDIDSVTANNVMEYGKSTASVNLSSLHPGSKKKSTLARPFTPIYSNICADYNRVVSKEQRDALFRQLCALYWLLEAMNCADPAMMSSITTCWNLRDIGGFKTSPVIKQQKEKSETTWKRFTSNQVFRPQMKRFSGVRQTMKSGVRRSSNLQRSSMSSTPSGSQSQLNLSGSGSAVGPQLVGIGSSWRLDHAAIPEDGESVIGLEQEEDDKLVRVSEDPGESHDGEKSTIVEDRIISLTEGGPTRSDLSVIPKNSSVIKTHVDISVPQKRQISPKRSMIVATDTSLVQKNLQAQILESINRSEEDPRLHCLANPTEKRSSSSLRAESNIRPRSTHEVLEYQAALPSNKLYGLPVKLRNEFDDVTEEKAQTLHDTLEAIDRDRMRKLRGMFVRVPTKTSLHKALELMRPRIINTEVEREKRRRSSMHQQWHVLAIYSFIAHLPKQYIDLTNTIPDEIRQDWFFEKILNKLSKYGLVEASKQSSFKFRRVLKGLRDWEICSPDICAAIEFCREKIVEMSVEEYEEWFMETFPAVIRPQTAPPAIKGSKSDSRAVTIKEKGIVPKSAPPRVRIKIQ</sequence>
<feature type="region of interest" description="Disordered" evidence="1">
    <location>
        <begin position="404"/>
        <end position="442"/>
    </location>
</feature>
<dbReference type="PANTHER" id="PTHR34754:SF1">
    <property type="entry name" value="COILED-COIL DOMAIN-CONTAINING PROTEIN 60"/>
    <property type="match status" value="1"/>
</dbReference>
<gene>
    <name evidence="2" type="ORF">LSH36_139g03012</name>
</gene>
<keyword evidence="3" id="KW-1185">Reference proteome</keyword>
<evidence type="ECO:0000313" key="2">
    <source>
        <dbReference type="EMBL" id="KAK2160139.1"/>
    </source>
</evidence>
<feature type="compositionally biased region" description="Acidic residues" evidence="1">
    <location>
        <begin position="108"/>
        <end position="124"/>
    </location>
</feature>
<feature type="region of interest" description="Disordered" evidence="1">
    <location>
        <begin position="108"/>
        <end position="143"/>
    </location>
</feature>
<comment type="caution">
    <text evidence="2">The sequence shown here is derived from an EMBL/GenBank/DDBJ whole genome shotgun (WGS) entry which is preliminary data.</text>
</comment>
<dbReference type="PANTHER" id="PTHR34754">
    <property type="entry name" value="COILED-COIL DOMAIN-CONTAINING PROTEIN 60"/>
    <property type="match status" value="1"/>
</dbReference>
<proteinExistence type="predicted"/>
<dbReference type="AlphaFoldDB" id="A0AAD9JW76"/>
<feature type="compositionally biased region" description="Basic and acidic residues" evidence="1">
    <location>
        <begin position="179"/>
        <end position="197"/>
    </location>
</feature>
<accession>A0AAD9JW76</accession>
<feature type="region of interest" description="Disordered" evidence="1">
    <location>
        <begin position="178"/>
        <end position="217"/>
    </location>
</feature>
<protein>
    <recommendedName>
        <fullName evidence="4">Coiled-coil domain-containing protein 60</fullName>
    </recommendedName>
</protein>
<evidence type="ECO:0000256" key="1">
    <source>
        <dbReference type="SAM" id="MobiDB-lite"/>
    </source>
</evidence>
<evidence type="ECO:0008006" key="4">
    <source>
        <dbReference type="Google" id="ProtNLM"/>
    </source>
</evidence>
<dbReference type="Proteomes" id="UP001208570">
    <property type="component" value="Unassembled WGS sequence"/>
</dbReference>
<evidence type="ECO:0000313" key="3">
    <source>
        <dbReference type="Proteomes" id="UP001208570"/>
    </source>
</evidence>
<organism evidence="2 3">
    <name type="scientific">Paralvinella palmiformis</name>
    <dbReference type="NCBI Taxonomy" id="53620"/>
    <lineage>
        <taxon>Eukaryota</taxon>
        <taxon>Metazoa</taxon>
        <taxon>Spiralia</taxon>
        <taxon>Lophotrochozoa</taxon>
        <taxon>Annelida</taxon>
        <taxon>Polychaeta</taxon>
        <taxon>Sedentaria</taxon>
        <taxon>Canalipalpata</taxon>
        <taxon>Terebellida</taxon>
        <taxon>Terebelliformia</taxon>
        <taxon>Alvinellidae</taxon>
        <taxon>Paralvinella</taxon>
    </lineage>
</organism>
<dbReference type="Pfam" id="PF15769">
    <property type="entry name" value="DUF4698"/>
    <property type="match status" value="2"/>
</dbReference>